<name>X0UV66_9ZZZZ</name>
<protein>
    <recommendedName>
        <fullName evidence="2">Phosphoribosyltransferase domain-containing protein</fullName>
    </recommendedName>
</protein>
<dbReference type="SUPFAM" id="SSF53271">
    <property type="entry name" value="PRTase-like"/>
    <property type="match status" value="1"/>
</dbReference>
<feature type="non-terminal residue" evidence="1">
    <location>
        <position position="42"/>
    </location>
</feature>
<gene>
    <name evidence="1" type="ORF">S01H1_38323</name>
</gene>
<organism evidence="1">
    <name type="scientific">marine sediment metagenome</name>
    <dbReference type="NCBI Taxonomy" id="412755"/>
    <lineage>
        <taxon>unclassified sequences</taxon>
        <taxon>metagenomes</taxon>
        <taxon>ecological metagenomes</taxon>
    </lineage>
</organism>
<dbReference type="Gene3D" id="3.40.50.2020">
    <property type="match status" value="1"/>
</dbReference>
<evidence type="ECO:0000313" key="1">
    <source>
        <dbReference type="EMBL" id="GAG04193.1"/>
    </source>
</evidence>
<accession>X0UV66</accession>
<dbReference type="InterPro" id="IPR029057">
    <property type="entry name" value="PRTase-like"/>
</dbReference>
<dbReference type="EMBL" id="BARS01024123">
    <property type="protein sequence ID" value="GAG04193.1"/>
    <property type="molecule type" value="Genomic_DNA"/>
</dbReference>
<dbReference type="AlphaFoldDB" id="X0UV66"/>
<comment type="caution">
    <text evidence="1">The sequence shown here is derived from an EMBL/GenBank/DDBJ whole genome shotgun (WGS) entry which is preliminary data.</text>
</comment>
<evidence type="ECO:0008006" key="2">
    <source>
        <dbReference type="Google" id="ProtNLM"/>
    </source>
</evidence>
<sequence length="42" mass="4852">MNDLTFETVEWDHVYSLLLEIADRIKERDFKADVIVGISRGG</sequence>
<reference evidence="1" key="1">
    <citation type="journal article" date="2014" name="Front. Microbiol.">
        <title>High frequency of phylogenetically diverse reductive dehalogenase-homologous genes in deep subseafloor sedimentary metagenomes.</title>
        <authorList>
            <person name="Kawai M."/>
            <person name="Futagami T."/>
            <person name="Toyoda A."/>
            <person name="Takaki Y."/>
            <person name="Nishi S."/>
            <person name="Hori S."/>
            <person name="Arai W."/>
            <person name="Tsubouchi T."/>
            <person name="Morono Y."/>
            <person name="Uchiyama I."/>
            <person name="Ito T."/>
            <person name="Fujiyama A."/>
            <person name="Inagaki F."/>
            <person name="Takami H."/>
        </authorList>
    </citation>
    <scope>NUCLEOTIDE SEQUENCE</scope>
    <source>
        <strain evidence="1">Expedition CK06-06</strain>
    </source>
</reference>
<proteinExistence type="predicted"/>